<dbReference type="AlphaFoldDB" id="A0A182UQZ7"/>
<dbReference type="VEuPathDB" id="VectorBase:AMEM21_002688"/>
<feature type="compositionally biased region" description="Basic and acidic residues" evidence="1">
    <location>
        <begin position="141"/>
        <end position="161"/>
    </location>
</feature>
<protein>
    <submittedName>
        <fullName evidence="2">Uncharacterized protein</fullName>
    </submittedName>
</protein>
<proteinExistence type="predicted"/>
<name>A0A182UQZ7_ANOME</name>
<organism evidence="2 3">
    <name type="scientific">Anopheles merus</name>
    <name type="common">Mosquito</name>
    <dbReference type="NCBI Taxonomy" id="30066"/>
    <lineage>
        <taxon>Eukaryota</taxon>
        <taxon>Metazoa</taxon>
        <taxon>Ecdysozoa</taxon>
        <taxon>Arthropoda</taxon>
        <taxon>Hexapoda</taxon>
        <taxon>Insecta</taxon>
        <taxon>Pterygota</taxon>
        <taxon>Neoptera</taxon>
        <taxon>Endopterygota</taxon>
        <taxon>Diptera</taxon>
        <taxon>Nematocera</taxon>
        <taxon>Culicoidea</taxon>
        <taxon>Culicidae</taxon>
        <taxon>Anophelinae</taxon>
        <taxon>Anopheles</taxon>
    </lineage>
</organism>
<evidence type="ECO:0000313" key="3">
    <source>
        <dbReference type="Proteomes" id="UP000075903"/>
    </source>
</evidence>
<feature type="region of interest" description="Disordered" evidence="1">
    <location>
        <begin position="1"/>
        <end position="161"/>
    </location>
</feature>
<reference evidence="2" key="1">
    <citation type="submission" date="2020-05" db="UniProtKB">
        <authorList>
            <consortium name="EnsemblMetazoa"/>
        </authorList>
    </citation>
    <scope>IDENTIFICATION</scope>
    <source>
        <strain evidence="2">MAF</strain>
    </source>
</reference>
<dbReference type="Proteomes" id="UP000075903">
    <property type="component" value="Unassembled WGS sequence"/>
</dbReference>
<dbReference type="VEuPathDB" id="VectorBase:AMEM002118"/>
<feature type="compositionally biased region" description="Basic residues" evidence="1">
    <location>
        <begin position="99"/>
        <end position="115"/>
    </location>
</feature>
<sequence length="161" mass="18689">MSFSETSSKSLKCSEQSWDEITSHSGSQTSRNAAQWRWSESPELEPKTSDHGERETPKKHGNERNEAHTSGESRRRPSRSSGRNRRYRSGSESGSPVSHRSRSGSRSRSQTRKHEHRNDYASKKRSDDVRDKRSVRKRQRRSVDHSPLRSREGKKNKTKRD</sequence>
<evidence type="ECO:0000256" key="1">
    <source>
        <dbReference type="SAM" id="MobiDB-lite"/>
    </source>
</evidence>
<feature type="compositionally biased region" description="Polar residues" evidence="1">
    <location>
        <begin position="1"/>
        <end position="33"/>
    </location>
</feature>
<feature type="compositionally biased region" description="Basic residues" evidence="1">
    <location>
        <begin position="76"/>
        <end position="88"/>
    </location>
</feature>
<feature type="compositionally biased region" description="Basic and acidic residues" evidence="1">
    <location>
        <begin position="44"/>
        <end position="75"/>
    </location>
</feature>
<accession>A0A182UQZ7</accession>
<feature type="compositionally biased region" description="Basic and acidic residues" evidence="1">
    <location>
        <begin position="116"/>
        <end position="132"/>
    </location>
</feature>
<keyword evidence="3" id="KW-1185">Reference proteome</keyword>
<dbReference type="EnsemblMetazoa" id="AMEM002118-RA">
    <property type="protein sequence ID" value="AMEM002118-PA"/>
    <property type="gene ID" value="AMEM002118"/>
</dbReference>
<evidence type="ECO:0000313" key="2">
    <source>
        <dbReference type="EnsemblMetazoa" id="AMEM002118-PA"/>
    </source>
</evidence>